<feature type="domain" description="Mur ligase N-terminal catalytic" evidence="12">
    <location>
        <begin position="26"/>
        <end position="98"/>
    </location>
</feature>
<keyword evidence="2 10" id="KW-0436">Ligase</keyword>
<dbReference type="InterPro" id="IPR036615">
    <property type="entry name" value="Mur_ligase_C_dom_sf"/>
</dbReference>
<dbReference type="Gene3D" id="3.90.190.20">
    <property type="entry name" value="Mur ligase, C-terminal domain"/>
    <property type="match status" value="1"/>
</dbReference>
<dbReference type="GO" id="GO:0051301">
    <property type="term" value="P:cell division"/>
    <property type="evidence" value="ECO:0007669"/>
    <property type="project" value="UniProtKB-KW"/>
</dbReference>
<dbReference type="InterPro" id="IPR000713">
    <property type="entry name" value="Mur_ligase_N"/>
</dbReference>
<dbReference type="GO" id="GO:0009252">
    <property type="term" value="P:peptidoglycan biosynthetic process"/>
    <property type="evidence" value="ECO:0007669"/>
    <property type="project" value="UniProtKB-UniRule"/>
</dbReference>
<evidence type="ECO:0000256" key="6">
    <source>
        <dbReference type="ARBA" id="ARBA00022960"/>
    </source>
</evidence>
<dbReference type="SUPFAM" id="SSF53623">
    <property type="entry name" value="MurD-like peptide ligases, catalytic domain"/>
    <property type="match status" value="1"/>
</dbReference>
<evidence type="ECO:0000256" key="2">
    <source>
        <dbReference type="ARBA" id="ARBA00022598"/>
    </source>
</evidence>
<dbReference type="Gene3D" id="3.40.1390.10">
    <property type="entry name" value="MurE/MurF, N-terminal domain"/>
    <property type="match status" value="1"/>
</dbReference>
<keyword evidence="4 10" id="KW-0547">Nucleotide-binding</keyword>
<dbReference type="Pfam" id="PF02875">
    <property type="entry name" value="Mur_ligase_C"/>
    <property type="match status" value="1"/>
</dbReference>
<comment type="caution">
    <text evidence="10">Lacks conserved residue(s) required for the propagation of feature annotation.</text>
</comment>
<dbReference type="Pfam" id="PF01225">
    <property type="entry name" value="Mur_ligase"/>
    <property type="match status" value="1"/>
</dbReference>
<dbReference type="Proteomes" id="UP001337580">
    <property type="component" value="Chromosome"/>
</dbReference>
<name>A0AA48I485_9FIRM</name>
<dbReference type="PANTHER" id="PTHR43024">
    <property type="entry name" value="UDP-N-ACETYLMURAMOYL-TRIPEPTIDE--D-ALANYL-D-ALANINE LIGASE"/>
    <property type="match status" value="1"/>
</dbReference>
<evidence type="ECO:0000256" key="9">
    <source>
        <dbReference type="ARBA" id="ARBA00023316"/>
    </source>
</evidence>
<comment type="pathway">
    <text evidence="10 11">Cell wall biogenesis; peptidoglycan biosynthesis.</text>
</comment>
<keyword evidence="5 10" id="KW-0067">ATP-binding</keyword>
<organism evidence="15">
    <name type="scientific">Candidatus Improbicoccus pseudotrichonymphae</name>
    <dbReference type="NCBI Taxonomy" id="3033792"/>
    <lineage>
        <taxon>Bacteria</taxon>
        <taxon>Bacillati</taxon>
        <taxon>Bacillota</taxon>
        <taxon>Clostridia</taxon>
        <taxon>Candidatus Improbicoccus</taxon>
    </lineage>
</organism>
<dbReference type="HAMAP" id="MF_02019">
    <property type="entry name" value="MurF"/>
    <property type="match status" value="1"/>
</dbReference>
<evidence type="ECO:0000256" key="4">
    <source>
        <dbReference type="ARBA" id="ARBA00022741"/>
    </source>
</evidence>
<comment type="similarity">
    <text evidence="10">Belongs to the MurCDEF family. MurF subfamily.</text>
</comment>
<dbReference type="Pfam" id="PF08245">
    <property type="entry name" value="Mur_ligase_M"/>
    <property type="match status" value="1"/>
</dbReference>
<dbReference type="GO" id="GO:0005737">
    <property type="term" value="C:cytoplasm"/>
    <property type="evidence" value="ECO:0007669"/>
    <property type="project" value="UniProtKB-SubCell"/>
</dbReference>
<dbReference type="KEGG" id="ips:CfP315_0340"/>
<dbReference type="InterPro" id="IPR051046">
    <property type="entry name" value="MurCDEF_CellWall_CoF430Synth"/>
</dbReference>
<sequence>MDLTLYEILKSVFGIFNGNSSCEVKIKDIKIDSKKINKGDLFVPVKGENFDGHDFINEAFERGAFFSLSDKKHNLNKNKNIIYVEDTLDSLQNLAKFYREKFDNVKIVGITGSVGKSTVKEMLYSVLSASYNVLKTQGNLNGQIGVPLTIFNLNKETDFLVIEMGVSFPGEMIKLQKIVDPDFAIITNIGESHITNFDNIENICNEKLKIIKNSGKNKIYINSDDEILKKNNKMKNTIHFGFNEKKFFEISDIKSDSSKTYFELKYKNELKRIILPCLGNHNVSNVLAVITFALDIGMNLETIISGIQKYEKLPMRQNIETFGNTILIDDTYNSSLNSIQAALSVIDNIDNGKKILILGDVNELGENAERINKKIGEIIAKSKINILVIFGISIILAANEITNKNNTIKVHKATSIDEIIEILRNEIKKKCIILLKASRKERFDKIALEIKKRLFCI</sequence>
<dbReference type="InterPro" id="IPR005863">
    <property type="entry name" value="UDP-N-AcMur_synth"/>
</dbReference>
<dbReference type="GO" id="GO:0008360">
    <property type="term" value="P:regulation of cell shape"/>
    <property type="evidence" value="ECO:0007669"/>
    <property type="project" value="UniProtKB-KW"/>
</dbReference>
<dbReference type="Gene3D" id="3.40.1190.10">
    <property type="entry name" value="Mur-like, catalytic domain"/>
    <property type="match status" value="1"/>
</dbReference>
<evidence type="ECO:0000256" key="3">
    <source>
        <dbReference type="ARBA" id="ARBA00022618"/>
    </source>
</evidence>
<evidence type="ECO:0000256" key="10">
    <source>
        <dbReference type="HAMAP-Rule" id="MF_02019"/>
    </source>
</evidence>
<feature type="domain" description="Mur ligase central" evidence="14">
    <location>
        <begin position="110"/>
        <end position="292"/>
    </location>
</feature>
<dbReference type="SUPFAM" id="SSF63418">
    <property type="entry name" value="MurE/MurF N-terminal domain"/>
    <property type="match status" value="1"/>
</dbReference>
<gene>
    <name evidence="10" type="primary">murF</name>
    <name evidence="15" type="ORF">CfP315_0340</name>
</gene>
<keyword evidence="9 10" id="KW-0961">Cell wall biogenesis/degradation</keyword>
<dbReference type="SUPFAM" id="SSF53244">
    <property type="entry name" value="MurD-like peptide ligases, peptide-binding domain"/>
    <property type="match status" value="1"/>
</dbReference>
<evidence type="ECO:0000256" key="8">
    <source>
        <dbReference type="ARBA" id="ARBA00023306"/>
    </source>
</evidence>
<comment type="catalytic activity">
    <reaction evidence="10 11">
        <text>D-alanyl-D-alanine + UDP-N-acetyl-alpha-D-muramoyl-L-alanyl-gamma-D-glutamyl-meso-2,6-diaminopimelate + ATP = UDP-N-acetyl-alpha-D-muramoyl-L-alanyl-gamma-D-glutamyl-meso-2,6-diaminopimeloyl-D-alanyl-D-alanine + ADP + phosphate + H(+)</text>
        <dbReference type="Rhea" id="RHEA:28374"/>
        <dbReference type="ChEBI" id="CHEBI:15378"/>
        <dbReference type="ChEBI" id="CHEBI:30616"/>
        <dbReference type="ChEBI" id="CHEBI:43474"/>
        <dbReference type="ChEBI" id="CHEBI:57822"/>
        <dbReference type="ChEBI" id="CHEBI:61386"/>
        <dbReference type="ChEBI" id="CHEBI:83905"/>
        <dbReference type="ChEBI" id="CHEBI:456216"/>
        <dbReference type="EC" id="6.3.2.10"/>
    </reaction>
</comment>
<evidence type="ECO:0000259" key="13">
    <source>
        <dbReference type="Pfam" id="PF02875"/>
    </source>
</evidence>
<evidence type="ECO:0000256" key="7">
    <source>
        <dbReference type="ARBA" id="ARBA00022984"/>
    </source>
</evidence>
<keyword evidence="3 10" id="KW-0132">Cell division</keyword>
<keyword evidence="6 10" id="KW-0133">Cell shape</keyword>
<dbReference type="EMBL" id="AP027924">
    <property type="protein sequence ID" value="BED91809.1"/>
    <property type="molecule type" value="Genomic_DNA"/>
</dbReference>
<evidence type="ECO:0000313" key="15">
    <source>
        <dbReference type="EMBL" id="BED91809.1"/>
    </source>
</evidence>
<dbReference type="GO" id="GO:0005524">
    <property type="term" value="F:ATP binding"/>
    <property type="evidence" value="ECO:0007669"/>
    <property type="project" value="UniProtKB-UniRule"/>
</dbReference>
<keyword evidence="1 10" id="KW-0963">Cytoplasm</keyword>
<keyword evidence="8 10" id="KW-0131">Cell cycle</keyword>
<dbReference type="AlphaFoldDB" id="A0AA48I485"/>
<dbReference type="GO" id="GO:0071555">
    <property type="term" value="P:cell wall organization"/>
    <property type="evidence" value="ECO:0007669"/>
    <property type="project" value="UniProtKB-KW"/>
</dbReference>
<dbReference type="InterPro" id="IPR004101">
    <property type="entry name" value="Mur_ligase_C"/>
</dbReference>
<dbReference type="InterPro" id="IPR036565">
    <property type="entry name" value="Mur-like_cat_sf"/>
</dbReference>
<dbReference type="EC" id="6.3.2.10" evidence="10 11"/>
<comment type="subcellular location">
    <subcellularLocation>
        <location evidence="10 11">Cytoplasm</location>
    </subcellularLocation>
</comment>
<proteinExistence type="inferred from homology"/>
<dbReference type="GO" id="GO:0047480">
    <property type="term" value="F:UDP-N-acetylmuramoyl-tripeptide-D-alanyl-D-alanine ligase activity"/>
    <property type="evidence" value="ECO:0007669"/>
    <property type="project" value="UniProtKB-UniRule"/>
</dbReference>
<dbReference type="NCBIfam" id="TIGR01143">
    <property type="entry name" value="murF"/>
    <property type="match status" value="1"/>
</dbReference>
<reference evidence="15" key="1">
    <citation type="journal article" date="2023" name="ISME J.">
        <title>Emergence of putative energy parasites within Clostridia revealed by genome analysis of a novel endosymbiotic clade.</title>
        <authorList>
            <person name="Takahashi K."/>
            <person name="Kuwahara H."/>
            <person name="Horikawa Y."/>
            <person name="Izawa K."/>
            <person name="Kato D."/>
            <person name="Inagaki T."/>
            <person name="Yuki M."/>
            <person name="Ohkuma M."/>
            <person name="Hongoh Y."/>
        </authorList>
    </citation>
    <scope>NUCLEOTIDE SEQUENCE</scope>
    <source>
        <strain evidence="15">CfP3-15</strain>
    </source>
</reference>
<accession>A0AA48I485</accession>
<evidence type="ECO:0000256" key="11">
    <source>
        <dbReference type="RuleBase" id="RU004136"/>
    </source>
</evidence>
<protein>
    <recommendedName>
        <fullName evidence="10 11">UDP-N-acetylmuramoyl-tripeptide--D-alanyl-D-alanine ligase</fullName>
        <ecNumber evidence="10 11">6.3.2.10</ecNumber>
    </recommendedName>
    <alternativeName>
        <fullName evidence="10">D-alanyl-D-alanine-adding enzyme</fullName>
    </alternativeName>
</protein>
<evidence type="ECO:0000259" key="14">
    <source>
        <dbReference type="Pfam" id="PF08245"/>
    </source>
</evidence>
<comment type="function">
    <text evidence="10 11">Involved in cell wall formation. Catalyzes the final step in the synthesis of UDP-N-acetylmuramoyl-pentapeptide, the precursor of murein.</text>
</comment>
<feature type="domain" description="Mur ligase C-terminal" evidence="13">
    <location>
        <begin position="324"/>
        <end position="439"/>
    </location>
</feature>
<dbReference type="InterPro" id="IPR035911">
    <property type="entry name" value="MurE/MurF_N"/>
</dbReference>
<evidence type="ECO:0000256" key="5">
    <source>
        <dbReference type="ARBA" id="ARBA00022840"/>
    </source>
</evidence>
<dbReference type="InterPro" id="IPR013221">
    <property type="entry name" value="Mur_ligase_cen"/>
</dbReference>
<evidence type="ECO:0000256" key="1">
    <source>
        <dbReference type="ARBA" id="ARBA00022490"/>
    </source>
</evidence>
<keyword evidence="7 10" id="KW-0573">Peptidoglycan synthesis</keyword>
<evidence type="ECO:0000259" key="12">
    <source>
        <dbReference type="Pfam" id="PF01225"/>
    </source>
</evidence>
<dbReference type="PANTHER" id="PTHR43024:SF1">
    <property type="entry name" value="UDP-N-ACETYLMURAMOYL-TRIPEPTIDE--D-ALANYL-D-ALANINE LIGASE"/>
    <property type="match status" value="1"/>
</dbReference>